<keyword evidence="3" id="KW-1185">Reference proteome</keyword>
<keyword evidence="1" id="KW-0812">Transmembrane</keyword>
<sequence>MNKPEPQAMADYQITTNQIEDPNGIILQRFQVAGDDNAIPRKIQDIPNPRPEGVDEFLVKRSEKLFRILEFNWVICPLGLVACFLLAYRMLPLCRVMDVVDIWWTPDTLSCVLVGIFGFLSNYPPYPFSYALSVSCVLLFFVWGRGNLSVGFPEGDTKEEA</sequence>
<dbReference type="Proteomes" id="UP000799772">
    <property type="component" value="Unassembled WGS sequence"/>
</dbReference>
<feature type="transmembrane region" description="Helical" evidence="1">
    <location>
        <begin position="102"/>
        <end position="120"/>
    </location>
</feature>
<evidence type="ECO:0000256" key="1">
    <source>
        <dbReference type="SAM" id="Phobius"/>
    </source>
</evidence>
<dbReference type="AlphaFoldDB" id="A0A9P4MB16"/>
<protein>
    <submittedName>
        <fullName evidence="2">Uncharacterized protein</fullName>
    </submittedName>
</protein>
<organism evidence="2 3">
    <name type="scientific">Rhizodiscina lignyota</name>
    <dbReference type="NCBI Taxonomy" id="1504668"/>
    <lineage>
        <taxon>Eukaryota</taxon>
        <taxon>Fungi</taxon>
        <taxon>Dikarya</taxon>
        <taxon>Ascomycota</taxon>
        <taxon>Pezizomycotina</taxon>
        <taxon>Dothideomycetes</taxon>
        <taxon>Pleosporomycetidae</taxon>
        <taxon>Aulographales</taxon>
        <taxon>Rhizodiscinaceae</taxon>
        <taxon>Rhizodiscina</taxon>
    </lineage>
</organism>
<gene>
    <name evidence="2" type="ORF">NA57DRAFT_51072</name>
</gene>
<dbReference type="EMBL" id="ML978121">
    <property type="protein sequence ID" value="KAF2104231.1"/>
    <property type="molecule type" value="Genomic_DNA"/>
</dbReference>
<evidence type="ECO:0000313" key="3">
    <source>
        <dbReference type="Proteomes" id="UP000799772"/>
    </source>
</evidence>
<evidence type="ECO:0000313" key="2">
    <source>
        <dbReference type="EMBL" id="KAF2104231.1"/>
    </source>
</evidence>
<name>A0A9P4MB16_9PEZI</name>
<keyword evidence="1" id="KW-1133">Transmembrane helix</keyword>
<keyword evidence="1" id="KW-0472">Membrane</keyword>
<feature type="transmembrane region" description="Helical" evidence="1">
    <location>
        <begin position="127"/>
        <end position="144"/>
    </location>
</feature>
<reference evidence="2" key="1">
    <citation type="journal article" date="2020" name="Stud. Mycol.">
        <title>101 Dothideomycetes genomes: a test case for predicting lifestyles and emergence of pathogens.</title>
        <authorList>
            <person name="Haridas S."/>
            <person name="Albert R."/>
            <person name="Binder M."/>
            <person name="Bloem J."/>
            <person name="Labutti K."/>
            <person name="Salamov A."/>
            <person name="Andreopoulos B."/>
            <person name="Baker S."/>
            <person name="Barry K."/>
            <person name="Bills G."/>
            <person name="Bluhm B."/>
            <person name="Cannon C."/>
            <person name="Castanera R."/>
            <person name="Culley D."/>
            <person name="Daum C."/>
            <person name="Ezra D."/>
            <person name="Gonzalez J."/>
            <person name="Henrissat B."/>
            <person name="Kuo A."/>
            <person name="Liang C."/>
            <person name="Lipzen A."/>
            <person name="Lutzoni F."/>
            <person name="Magnuson J."/>
            <person name="Mondo S."/>
            <person name="Nolan M."/>
            <person name="Ohm R."/>
            <person name="Pangilinan J."/>
            <person name="Park H.-J."/>
            <person name="Ramirez L."/>
            <person name="Alfaro M."/>
            <person name="Sun H."/>
            <person name="Tritt A."/>
            <person name="Yoshinaga Y."/>
            <person name="Zwiers L.-H."/>
            <person name="Turgeon B."/>
            <person name="Goodwin S."/>
            <person name="Spatafora J."/>
            <person name="Crous P."/>
            <person name="Grigoriev I."/>
        </authorList>
    </citation>
    <scope>NUCLEOTIDE SEQUENCE</scope>
    <source>
        <strain evidence="2">CBS 133067</strain>
    </source>
</reference>
<accession>A0A9P4MB16</accession>
<feature type="transmembrane region" description="Helical" evidence="1">
    <location>
        <begin position="71"/>
        <end position="90"/>
    </location>
</feature>
<comment type="caution">
    <text evidence="2">The sequence shown here is derived from an EMBL/GenBank/DDBJ whole genome shotgun (WGS) entry which is preliminary data.</text>
</comment>
<dbReference type="OrthoDB" id="5819582at2759"/>
<proteinExistence type="predicted"/>